<feature type="active site" evidence="8">
    <location>
        <position position="296"/>
    </location>
</feature>
<keyword evidence="4 8" id="KW-0256">Endoplasmic reticulum</keyword>
<evidence type="ECO:0000256" key="2">
    <source>
        <dbReference type="ARBA" id="ARBA00022692"/>
    </source>
</evidence>
<dbReference type="GeneID" id="92210276"/>
<keyword evidence="8" id="KW-1208">Phospholipid metabolism</keyword>
<evidence type="ECO:0000256" key="6">
    <source>
        <dbReference type="ARBA" id="ARBA00023098"/>
    </source>
</evidence>
<keyword evidence="7 8" id="KW-0472">Membrane</keyword>
<dbReference type="InterPro" id="IPR019388">
    <property type="entry name" value="FIT"/>
</dbReference>
<keyword evidence="11" id="KW-1185">Reference proteome</keyword>
<keyword evidence="3 8" id="KW-0378">Hydrolase</keyword>
<dbReference type="HAMAP" id="MF_03231">
    <property type="entry name" value="SCS3"/>
    <property type="match status" value="1"/>
</dbReference>
<keyword evidence="8" id="KW-0594">Phospholipid biosynthesis</keyword>
<keyword evidence="6" id="KW-0443">Lipid metabolism</keyword>
<organism evidence="10 11">
    <name type="scientific">Lodderomyces beijingensis</name>
    <dbReference type="NCBI Taxonomy" id="1775926"/>
    <lineage>
        <taxon>Eukaryota</taxon>
        <taxon>Fungi</taxon>
        <taxon>Dikarya</taxon>
        <taxon>Ascomycota</taxon>
        <taxon>Saccharomycotina</taxon>
        <taxon>Pichiomycetes</taxon>
        <taxon>Debaryomycetaceae</taxon>
        <taxon>Candida/Lodderomyces clade</taxon>
        <taxon>Lodderomyces</taxon>
    </lineage>
</organism>
<evidence type="ECO:0000313" key="11">
    <source>
        <dbReference type="Proteomes" id="UP001497383"/>
    </source>
</evidence>
<evidence type="ECO:0000256" key="1">
    <source>
        <dbReference type="ARBA" id="ARBA00004477"/>
    </source>
</evidence>
<reference evidence="10 11" key="1">
    <citation type="submission" date="2024-03" db="EMBL/GenBank/DDBJ databases">
        <authorList>
            <person name="Brejova B."/>
        </authorList>
    </citation>
    <scope>NUCLEOTIDE SEQUENCE [LARGE SCALE GENOMIC DNA]</scope>
    <source>
        <strain evidence="10 11">CBS 14171</strain>
    </source>
</reference>
<comment type="subcellular location">
    <subcellularLocation>
        <location evidence="1 8">Endoplasmic reticulum membrane</location>
        <topology evidence="1 8">Multi-pass membrane protein</topology>
    </subcellularLocation>
</comment>
<comment type="function">
    <text evidence="8">Fatty acyl-coenzyme A (CoA) diphosphatase that hydrolyzes fatty acyl-CoA to yield acyl-4'-phosphopantetheine and adenosine 3',5'-bisphosphate. Preferentially hydrolyzes unsaturated long-chain acyl-CoA substrates in the endoplasmic reticulum (ER) lumen. This catalytic activity is required for maintaining ER structure and for lipid droplets (LDs) biogenesis, which are lipid storage organelles involved in maintaining lipid and energy homeostasis. May directly bind to diacylglycerol (DAGs) and triacylglycerol, which is also important for LD biogenesis. May support directional budding of nacent LDs from the ER into the cytosol by reducing DAG levels at sites of LD formation. May play a role in the regulation of cell morphology and cytoskeletal organization. Involved in phospholipid biosynthesis.</text>
</comment>
<evidence type="ECO:0000256" key="8">
    <source>
        <dbReference type="HAMAP-Rule" id="MF_03231"/>
    </source>
</evidence>
<feature type="transmembrane region" description="Helical" evidence="9">
    <location>
        <begin position="34"/>
        <end position="54"/>
    </location>
</feature>
<evidence type="ECO:0000256" key="9">
    <source>
        <dbReference type="SAM" id="Phobius"/>
    </source>
</evidence>
<feature type="transmembrane region" description="Helical" evidence="9">
    <location>
        <begin position="120"/>
        <end position="140"/>
    </location>
</feature>
<keyword evidence="2 8" id="KW-0812">Transmembrane</keyword>
<feature type="transmembrane region" description="Helical" evidence="9">
    <location>
        <begin position="302"/>
        <end position="322"/>
    </location>
</feature>
<name>A0ABP0ZRS4_9ASCO</name>
<dbReference type="EMBL" id="OZ022410">
    <property type="protein sequence ID" value="CAK9441211.1"/>
    <property type="molecule type" value="Genomic_DNA"/>
</dbReference>
<evidence type="ECO:0000313" key="10">
    <source>
        <dbReference type="EMBL" id="CAK9441211.1"/>
    </source>
</evidence>
<dbReference type="Proteomes" id="UP001497383">
    <property type="component" value="Chromosome 6"/>
</dbReference>
<keyword evidence="5 8" id="KW-1133">Transmembrane helix</keyword>
<evidence type="ECO:0000256" key="4">
    <source>
        <dbReference type="ARBA" id="ARBA00022824"/>
    </source>
</evidence>
<evidence type="ECO:0000256" key="7">
    <source>
        <dbReference type="ARBA" id="ARBA00023136"/>
    </source>
</evidence>
<dbReference type="InterPro" id="IPR046400">
    <property type="entry name" value="SCS3"/>
</dbReference>
<accession>A0ABP0ZRS4</accession>
<evidence type="ECO:0000256" key="3">
    <source>
        <dbReference type="ARBA" id="ARBA00022801"/>
    </source>
</evidence>
<keyword evidence="8" id="KW-0444">Lipid biosynthesis</keyword>
<comment type="catalytic activity">
    <reaction evidence="8">
        <text>hexadecanoyl-CoA + H2O = S-hexadecanoyl-4'-phosphopantetheine + adenosine 3',5'-bisphosphate + 2 H(+)</text>
        <dbReference type="Rhea" id="RHEA:50032"/>
        <dbReference type="ChEBI" id="CHEBI:15377"/>
        <dbReference type="ChEBI" id="CHEBI:15378"/>
        <dbReference type="ChEBI" id="CHEBI:57379"/>
        <dbReference type="ChEBI" id="CHEBI:58343"/>
        <dbReference type="ChEBI" id="CHEBI:132018"/>
    </reaction>
</comment>
<feature type="transmembrane region" description="Helical" evidence="9">
    <location>
        <begin position="79"/>
        <end position="99"/>
    </location>
</feature>
<comment type="catalytic activity">
    <reaction evidence="8">
        <text>(5Z,8Z,11Z,14Z)-eicosatetraenoyl-CoA + H2O = S-(5Z,8Z,11Z,14Z-eicosatetraenoyl)-4'-phosphopantetheine + adenosine 3',5'-bisphosphate + 2 H(+)</text>
        <dbReference type="Rhea" id="RHEA:65568"/>
        <dbReference type="ChEBI" id="CHEBI:15377"/>
        <dbReference type="ChEBI" id="CHEBI:15378"/>
        <dbReference type="ChEBI" id="CHEBI:57368"/>
        <dbReference type="ChEBI" id="CHEBI:58343"/>
        <dbReference type="ChEBI" id="CHEBI:156554"/>
    </reaction>
</comment>
<protein>
    <recommendedName>
        <fullName evidence="8">Acyl-coenzyme A diphosphatase SCS3</fullName>
        <ecNumber evidence="8">3.6.1.-</ecNumber>
    </recommendedName>
    <alternativeName>
        <fullName evidence="8">FIT family protein SCS3</fullName>
    </alternativeName>
</protein>
<comment type="catalytic activity">
    <reaction evidence="8">
        <text>an acyl-CoA + H2O = an acyl-4'-phosphopantetheine + adenosine 3',5'-bisphosphate + 2 H(+)</text>
        <dbReference type="Rhea" id="RHEA:50044"/>
        <dbReference type="ChEBI" id="CHEBI:15377"/>
        <dbReference type="ChEBI" id="CHEBI:15378"/>
        <dbReference type="ChEBI" id="CHEBI:58342"/>
        <dbReference type="ChEBI" id="CHEBI:58343"/>
        <dbReference type="ChEBI" id="CHEBI:132023"/>
    </reaction>
</comment>
<feature type="transmembrane region" description="Helical" evidence="9">
    <location>
        <begin position="271"/>
        <end position="295"/>
    </location>
</feature>
<comment type="catalytic activity">
    <reaction evidence="8">
        <text>(9Z)-octadecenoyl-CoA + H2O = S-(9Z-octadecenoyl)-4'-phosphopantetheine + adenosine 3',5'-bisphosphate + 2 H(+)</text>
        <dbReference type="Rhea" id="RHEA:65564"/>
        <dbReference type="ChEBI" id="CHEBI:15377"/>
        <dbReference type="ChEBI" id="CHEBI:15378"/>
        <dbReference type="ChEBI" id="CHEBI:57387"/>
        <dbReference type="ChEBI" id="CHEBI:58343"/>
        <dbReference type="ChEBI" id="CHEBI:156553"/>
    </reaction>
</comment>
<feature type="active site" evidence="8">
    <location>
        <position position="220"/>
    </location>
</feature>
<dbReference type="PANTHER" id="PTHR23129:SF0">
    <property type="entry name" value="ACYL-COENZYME A DIPHOSPHATASE FITM2"/>
    <property type="match status" value="1"/>
</dbReference>
<dbReference type="PANTHER" id="PTHR23129">
    <property type="entry name" value="ACYL-COENZYME A DIPHOSPHATASE FITM2"/>
    <property type="match status" value="1"/>
</dbReference>
<comment type="similarity">
    <text evidence="8">Belongs to the FIT family. Fungal FIT2B/SCS3 subfamily.</text>
</comment>
<proteinExistence type="inferred from homology"/>
<sequence>MSSSASSIYDVHYAKIQQWSTMLETRFKITLNEVIFLASFLLNFLLSRLIHFGAPEEEVYNYYNDKGNFINQFFVKRGWGWTTLVILVFYVAHVVPKLYSTTRHTNGKSTQEDEPEERNTMVLLKGALRYVLVTAWWYLFTQWCFGLPIMDKVFVFTGGVCTLEQATPQEAHRHHSYHASIARHFIQDLEDSVWKSSSVSSYHCRKIKGNWIGGHDPSGHVFLLIHASLYLFLESAPYFNWSSILAALKRKPRKEKLDDDVVVVVEDKVEVASQLCVVGLISMWWFMLLMTNIYFHSIGEKLVGLVFGYLGIGVIYFVPRWISIPGL</sequence>
<dbReference type="RefSeq" id="XP_066832018.1">
    <property type="nucleotide sequence ID" value="XM_066975373.1"/>
</dbReference>
<gene>
    <name evidence="8" type="primary">SCS3</name>
    <name evidence="8" type="synonym">FIT2B</name>
    <name evidence="10" type="ORF">LODBEIA_P50800</name>
</gene>
<dbReference type="EC" id="3.6.1.-" evidence="8"/>
<evidence type="ECO:0000256" key="5">
    <source>
        <dbReference type="ARBA" id="ARBA00022989"/>
    </source>
</evidence>
<dbReference type="Pfam" id="PF10261">
    <property type="entry name" value="FIT"/>
    <property type="match status" value="1"/>
</dbReference>